<dbReference type="Pfam" id="PF03147">
    <property type="entry name" value="FDX-ACB"/>
    <property type="match status" value="1"/>
</dbReference>
<evidence type="ECO:0000313" key="2">
    <source>
        <dbReference type="EMBL" id="SEH05243.1"/>
    </source>
</evidence>
<dbReference type="Proteomes" id="UP000236724">
    <property type="component" value="Unassembled WGS sequence"/>
</dbReference>
<evidence type="ECO:0000259" key="1">
    <source>
        <dbReference type="PROSITE" id="PS51447"/>
    </source>
</evidence>
<dbReference type="SMART" id="SM00896">
    <property type="entry name" value="FDX-ACB"/>
    <property type="match status" value="1"/>
</dbReference>
<keyword evidence="2" id="KW-0436">Ligase</keyword>
<accession>A0A1H6F6W0</accession>
<name>A0A1H6F6W0_9GAMM</name>
<protein>
    <submittedName>
        <fullName evidence="2">Phenylalanine--tRNA ligase beta subunit</fullName>
        <ecNumber evidence="2">6.1.1.20</ecNumber>
    </submittedName>
</protein>
<dbReference type="GO" id="GO:0004826">
    <property type="term" value="F:phenylalanine-tRNA ligase activity"/>
    <property type="evidence" value="ECO:0007669"/>
    <property type="project" value="UniProtKB-EC"/>
</dbReference>
<feature type="domain" description="FDX-ACB" evidence="1">
    <location>
        <begin position="25"/>
        <end position="116"/>
    </location>
</feature>
<dbReference type="Gene3D" id="3.30.70.380">
    <property type="entry name" value="Ferrodoxin-fold anticodon-binding domain"/>
    <property type="match status" value="1"/>
</dbReference>
<dbReference type="InterPro" id="IPR036690">
    <property type="entry name" value="Fdx_antiC-bd_sf"/>
</dbReference>
<dbReference type="InterPro" id="IPR005121">
    <property type="entry name" value="Fdx_antiC-bd"/>
</dbReference>
<keyword evidence="3" id="KW-1185">Reference proteome</keyword>
<dbReference type="PROSITE" id="PS51447">
    <property type="entry name" value="FDX_ACB"/>
    <property type="match status" value="1"/>
</dbReference>
<evidence type="ECO:0000313" key="3">
    <source>
        <dbReference type="Proteomes" id="UP000236724"/>
    </source>
</evidence>
<sequence>MVFAKVRLDPILSAKKKIIRYKEFSRVQDSFLDINFVMDRKFSIEKFLKIVKSSSKFIADIRITDIYEGENIERNTKAVAIKIIYQDTEKTLTDDQIQEQMKNLIEKMKKEEIVLR</sequence>
<reference evidence="2 3" key="1">
    <citation type="submission" date="2016-10" db="EMBL/GenBank/DDBJ databases">
        <authorList>
            <person name="de Groot N.N."/>
        </authorList>
    </citation>
    <scope>NUCLEOTIDE SEQUENCE [LARGE SCALE GENOMIC DNA]</scope>
    <source>
        <strain evidence="2">MBHS1</strain>
    </source>
</reference>
<dbReference type="EC" id="6.1.1.20" evidence="2"/>
<dbReference type="AlphaFoldDB" id="A0A1H6F6W0"/>
<organism evidence="2 3">
    <name type="scientific">Candidatus Venteria ishoeyi</name>
    <dbReference type="NCBI Taxonomy" id="1899563"/>
    <lineage>
        <taxon>Bacteria</taxon>
        <taxon>Pseudomonadati</taxon>
        <taxon>Pseudomonadota</taxon>
        <taxon>Gammaproteobacteria</taxon>
        <taxon>Thiotrichales</taxon>
        <taxon>Thiotrichaceae</taxon>
        <taxon>Venteria</taxon>
    </lineage>
</organism>
<dbReference type="EMBL" id="FMSV02000178">
    <property type="protein sequence ID" value="SEH05243.1"/>
    <property type="molecule type" value="Genomic_DNA"/>
</dbReference>
<proteinExistence type="predicted"/>
<dbReference type="RefSeq" id="WP_146066548.1">
    <property type="nucleotide sequence ID" value="NZ_FMSV02000178.1"/>
</dbReference>
<dbReference type="SUPFAM" id="SSF54991">
    <property type="entry name" value="Anticodon-binding domain of PheRS"/>
    <property type="match status" value="1"/>
</dbReference>
<gene>
    <name evidence="2" type="primary">pheT_1</name>
    <name evidence="2" type="ORF">MBHS_01096</name>
</gene>